<protein>
    <submittedName>
        <fullName evidence="2">Uncharacterized protein</fullName>
    </submittedName>
</protein>
<dbReference type="RefSeq" id="WP_092930242.1">
    <property type="nucleotide sequence ID" value="NZ_FOMZ01000028.1"/>
</dbReference>
<reference evidence="3" key="1">
    <citation type="submission" date="2016-10" db="EMBL/GenBank/DDBJ databases">
        <authorList>
            <person name="Varghese N."/>
            <person name="Submissions S."/>
        </authorList>
    </citation>
    <scope>NUCLEOTIDE SEQUENCE [LARGE SCALE GENOMIC DNA]</scope>
    <source>
        <strain evidence="3">DSM 45004</strain>
    </source>
</reference>
<name>A0A1I2CMH6_9ACTN</name>
<keyword evidence="3" id="KW-1185">Reference proteome</keyword>
<evidence type="ECO:0000256" key="1">
    <source>
        <dbReference type="SAM" id="MobiDB-lite"/>
    </source>
</evidence>
<dbReference type="AlphaFoldDB" id="A0A1I2CMH6"/>
<accession>A0A1I2CMH6</accession>
<organism evidence="2 3">
    <name type="scientific">Actinopolyspora alba</name>
    <dbReference type="NCBI Taxonomy" id="673379"/>
    <lineage>
        <taxon>Bacteria</taxon>
        <taxon>Bacillati</taxon>
        <taxon>Actinomycetota</taxon>
        <taxon>Actinomycetes</taxon>
        <taxon>Actinopolysporales</taxon>
        <taxon>Actinopolysporaceae</taxon>
        <taxon>Actinopolyspora</taxon>
        <taxon>Actinopolyspora alba group</taxon>
    </lineage>
</organism>
<evidence type="ECO:0000313" key="2">
    <source>
        <dbReference type="EMBL" id="SFE69516.1"/>
    </source>
</evidence>
<dbReference type="Proteomes" id="UP000198716">
    <property type="component" value="Unassembled WGS sequence"/>
</dbReference>
<evidence type="ECO:0000313" key="3">
    <source>
        <dbReference type="Proteomes" id="UP000198716"/>
    </source>
</evidence>
<proteinExistence type="predicted"/>
<gene>
    <name evidence="2" type="ORF">SAMN04487819_1282</name>
</gene>
<feature type="region of interest" description="Disordered" evidence="1">
    <location>
        <begin position="122"/>
        <end position="147"/>
    </location>
</feature>
<sequence>MPQFRKEGVRKDPAVREAAMRDAVRNGVDVGTDYASVRAQLHRLGKDGVRAAAQAAGHTPPSDRTIRRWAQQNRIPHERVAEAAQRADRVTRLGGVEAAAQQAGRSPKTVRDWMSNLDRQMRGDAQSAMDSADTADRRSAAGIPVTSSGTPARGAVLFASGDVNVKGSSSSSAYERYRNVLGHSLDVGTTQRIVEAMEAGDEDAARTAAEEFLSTGYAECEGYGPDFGWHFESLDNFQLIW</sequence>
<dbReference type="EMBL" id="FOMZ01000028">
    <property type="protein sequence ID" value="SFE69516.1"/>
    <property type="molecule type" value="Genomic_DNA"/>
</dbReference>